<evidence type="ECO:0000256" key="1">
    <source>
        <dbReference type="SAM" id="MobiDB-lite"/>
    </source>
</evidence>
<keyword evidence="3" id="KW-1185">Reference proteome</keyword>
<feature type="region of interest" description="Disordered" evidence="1">
    <location>
        <begin position="40"/>
        <end position="69"/>
    </location>
</feature>
<dbReference type="AlphaFoldDB" id="A0AAD9N561"/>
<sequence>MEVDKAVAVAAMPIPISPLTTRQISKCSCKILRQSVLEVAEGENNSSEKPKSPAEEKRTNQKVEPEDKKKRIAVFKSKIPV</sequence>
<evidence type="ECO:0000313" key="3">
    <source>
        <dbReference type="Proteomes" id="UP001208570"/>
    </source>
</evidence>
<feature type="compositionally biased region" description="Basic and acidic residues" evidence="1">
    <location>
        <begin position="46"/>
        <end position="69"/>
    </location>
</feature>
<accession>A0AAD9N561</accession>
<gene>
    <name evidence="2" type="ORF">LSH36_260g02024</name>
</gene>
<protein>
    <submittedName>
        <fullName evidence="2">Uncharacterized protein</fullName>
    </submittedName>
</protein>
<name>A0AAD9N561_9ANNE</name>
<dbReference type="Proteomes" id="UP001208570">
    <property type="component" value="Unassembled WGS sequence"/>
</dbReference>
<organism evidence="2 3">
    <name type="scientific">Paralvinella palmiformis</name>
    <dbReference type="NCBI Taxonomy" id="53620"/>
    <lineage>
        <taxon>Eukaryota</taxon>
        <taxon>Metazoa</taxon>
        <taxon>Spiralia</taxon>
        <taxon>Lophotrochozoa</taxon>
        <taxon>Annelida</taxon>
        <taxon>Polychaeta</taxon>
        <taxon>Sedentaria</taxon>
        <taxon>Canalipalpata</taxon>
        <taxon>Terebellida</taxon>
        <taxon>Terebelliformia</taxon>
        <taxon>Alvinellidae</taxon>
        <taxon>Paralvinella</taxon>
    </lineage>
</organism>
<evidence type="ECO:0000313" key="2">
    <source>
        <dbReference type="EMBL" id="KAK2154689.1"/>
    </source>
</evidence>
<reference evidence="2" key="1">
    <citation type="journal article" date="2023" name="Mol. Biol. Evol.">
        <title>Third-Generation Sequencing Reveals the Adaptive Role of the Epigenome in Three Deep-Sea Polychaetes.</title>
        <authorList>
            <person name="Perez M."/>
            <person name="Aroh O."/>
            <person name="Sun Y."/>
            <person name="Lan Y."/>
            <person name="Juniper S.K."/>
            <person name="Young C.R."/>
            <person name="Angers B."/>
            <person name="Qian P.Y."/>
        </authorList>
    </citation>
    <scope>NUCLEOTIDE SEQUENCE</scope>
    <source>
        <strain evidence="2">P08H-3</strain>
    </source>
</reference>
<dbReference type="EMBL" id="JAODUP010000260">
    <property type="protein sequence ID" value="KAK2154689.1"/>
    <property type="molecule type" value="Genomic_DNA"/>
</dbReference>
<proteinExistence type="predicted"/>
<comment type="caution">
    <text evidence="2">The sequence shown here is derived from an EMBL/GenBank/DDBJ whole genome shotgun (WGS) entry which is preliminary data.</text>
</comment>